<sequence length="295" mass="32488">MKRSLTQPLKRSWLALPLLTLTLNLGLLSPSLMAQPLNLPEHSSVPGGVALIPLTIDSNTPPEARYGKNRVLVVPSTNTDYADQAPWVALIGIPLSAKPGTQQLNVGNEVISFEVVDKHYREQRLVIKNKRKVNPNKLDLDRIGKEKRKMLAALGNWGDSNLNVIRFARPAKGPFSSPFGLKRFFNDQPRKPHSGLDIAAPKGTPIVAPAPGIVTDTGDYFFNGRNLILDHGQGLITMYSHMNRIDVEVGQRVELGQQLGTVGSSGRVTGPHLHWSVSLNNVRVDPILFLYPDQR</sequence>
<name>A0A369WVK6_9GAMM</name>
<comment type="caution">
    <text evidence="3">The sequence shown here is derived from an EMBL/GenBank/DDBJ whole genome shotgun (WGS) entry which is preliminary data.</text>
</comment>
<dbReference type="InterPro" id="IPR050570">
    <property type="entry name" value="Cell_wall_metabolism_enzyme"/>
</dbReference>
<evidence type="ECO:0000313" key="3">
    <source>
        <dbReference type="EMBL" id="RDE25079.1"/>
    </source>
</evidence>
<dbReference type="CDD" id="cd12797">
    <property type="entry name" value="M23_peptidase"/>
    <property type="match status" value="1"/>
</dbReference>
<dbReference type="PANTHER" id="PTHR21666">
    <property type="entry name" value="PEPTIDASE-RELATED"/>
    <property type="match status" value="1"/>
</dbReference>
<proteinExistence type="predicted"/>
<reference evidence="3 4" key="1">
    <citation type="submission" date="2018-07" db="EMBL/GenBank/DDBJ databases">
        <title>Motiliproteus coralliicola sp. nov., a bacterium isolated from Coral.</title>
        <authorList>
            <person name="Wang G."/>
        </authorList>
    </citation>
    <scope>NUCLEOTIDE SEQUENCE [LARGE SCALE GENOMIC DNA]</scope>
    <source>
        <strain evidence="3 4">C34</strain>
    </source>
</reference>
<feature type="domain" description="Peptidase family M23 N-terminal" evidence="2">
    <location>
        <begin position="42"/>
        <end position="118"/>
    </location>
</feature>
<dbReference type="InterPro" id="IPR011055">
    <property type="entry name" value="Dup_hybrid_motif"/>
</dbReference>
<dbReference type="Pfam" id="PF01551">
    <property type="entry name" value="Peptidase_M23"/>
    <property type="match status" value="1"/>
</dbReference>
<dbReference type="PANTHER" id="PTHR21666:SF285">
    <property type="entry name" value="M23 FAMILY METALLOPEPTIDASE"/>
    <property type="match status" value="1"/>
</dbReference>
<dbReference type="Gene3D" id="2.70.70.10">
    <property type="entry name" value="Glucose Permease (Domain IIA)"/>
    <property type="match status" value="1"/>
</dbReference>
<dbReference type="SUPFAM" id="SSF51261">
    <property type="entry name" value="Duplicated hybrid motif"/>
    <property type="match status" value="1"/>
</dbReference>
<protein>
    <submittedName>
        <fullName evidence="3">M23 family peptidase</fullName>
    </submittedName>
</protein>
<dbReference type="AlphaFoldDB" id="A0A369WVK6"/>
<dbReference type="RefSeq" id="WP_114694676.1">
    <property type="nucleotide sequence ID" value="NZ_QQOH01000001.1"/>
</dbReference>
<dbReference type="InterPro" id="IPR016047">
    <property type="entry name" value="M23ase_b-sheet_dom"/>
</dbReference>
<evidence type="ECO:0000259" key="1">
    <source>
        <dbReference type="Pfam" id="PF01551"/>
    </source>
</evidence>
<dbReference type="Gene3D" id="2.60.40.1590">
    <property type="entry name" value="Peptidoglycan hydrolase domains"/>
    <property type="match status" value="1"/>
</dbReference>
<dbReference type="Pfam" id="PF18421">
    <property type="entry name" value="Peptidase_M23_N"/>
    <property type="match status" value="1"/>
</dbReference>
<feature type="domain" description="M23ase beta-sheet core" evidence="1">
    <location>
        <begin position="192"/>
        <end position="286"/>
    </location>
</feature>
<dbReference type="GO" id="GO:0004222">
    <property type="term" value="F:metalloendopeptidase activity"/>
    <property type="evidence" value="ECO:0007669"/>
    <property type="project" value="TreeGrafter"/>
</dbReference>
<accession>A0A369WVK6</accession>
<dbReference type="InterPro" id="IPR040487">
    <property type="entry name" value="Peptidase_M23_N"/>
</dbReference>
<organism evidence="3 4">
    <name type="scientific">Motiliproteus coralliicola</name>
    <dbReference type="NCBI Taxonomy" id="2283196"/>
    <lineage>
        <taxon>Bacteria</taxon>
        <taxon>Pseudomonadati</taxon>
        <taxon>Pseudomonadota</taxon>
        <taxon>Gammaproteobacteria</taxon>
        <taxon>Oceanospirillales</taxon>
        <taxon>Oceanospirillaceae</taxon>
        <taxon>Motiliproteus</taxon>
    </lineage>
</organism>
<keyword evidence="4" id="KW-1185">Reference proteome</keyword>
<gene>
    <name evidence="3" type="ORF">DV711_05845</name>
</gene>
<dbReference type="Proteomes" id="UP000253769">
    <property type="component" value="Unassembled WGS sequence"/>
</dbReference>
<evidence type="ECO:0000313" key="4">
    <source>
        <dbReference type="Proteomes" id="UP000253769"/>
    </source>
</evidence>
<dbReference type="OrthoDB" id="9805070at2"/>
<dbReference type="EMBL" id="QQOH01000001">
    <property type="protein sequence ID" value="RDE25079.1"/>
    <property type="molecule type" value="Genomic_DNA"/>
</dbReference>
<evidence type="ECO:0000259" key="2">
    <source>
        <dbReference type="Pfam" id="PF18421"/>
    </source>
</evidence>